<dbReference type="Pfam" id="PF00378">
    <property type="entry name" value="ECH_1"/>
    <property type="match status" value="1"/>
</dbReference>
<evidence type="ECO:0000256" key="5">
    <source>
        <dbReference type="ARBA" id="ARBA00023002"/>
    </source>
</evidence>
<keyword evidence="9" id="KW-0511">Multifunctional enzyme</keyword>
<evidence type="ECO:0000259" key="12">
    <source>
        <dbReference type="Pfam" id="PF02737"/>
    </source>
</evidence>
<evidence type="ECO:0000256" key="8">
    <source>
        <dbReference type="ARBA" id="ARBA00023239"/>
    </source>
</evidence>
<comment type="catalytic activity">
    <reaction evidence="10">
        <text>a (3S)-3-hydroxyacyl-CoA + NAD(+) = a 3-oxoacyl-CoA + NADH + H(+)</text>
        <dbReference type="Rhea" id="RHEA:22432"/>
        <dbReference type="ChEBI" id="CHEBI:15378"/>
        <dbReference type="ChEBI" id="CHEBI:57318"/>
        <dbReference type="ChEBI" id="CHEBI:57540"/>
        <dbReference type="ChEBI" id="CHEBI:57945"/>
        <dbReference type="ChEBI" id="CHEBI:90726"/>
        <dbReference type="EC" id="1.1.1.35"/>
    </reaction>
</comment>
<keyword evidence="5" id="KW-0560">Oxidoreductase</keyword>
<feature type="domain" description="3-hydroxyacyl-CoA dehydrogenase NAD binding" evidence="12">
    <location>
        <begin position="317"/>
        <end position="495"/>
    </location>
</feature>
<dbReference type="PANTHER" id="PTHR43612">
    <property type="entry name" value="TRIFUNCTIONAL ENZYME SUBUNIT ALPHA"/>
    <property type="match status" value="1"/>
</dbReference>
<comment type="caution">
    <text evidence="13">The sequence shown here is derived from an EMBL/GenBank/DDBJ whole genome shotgun (WGS) entry which is preliminary data.</text>
</comment>
<gene>
    <name evidence="13" type="ORF">ACIB24_07625</name>
</gene>
<evidence type="ECO:0000256" key="9">
    <source>
        <dbReference type="ARBA" id="ARBA00023268"/>
    </source>
</evidence>
<dbReference type="Proteomes" id="UP001612915">
    <property type="component" value="Unassembled WGS sequence"/>
</dbReference>
<feature type="domain" description="3-hydroxyacyl-CoA dehydrogenase C-terminal" evidence="11">
    <location>
        <begin position="498"/>
        <end position="598"/>
    </location>
</feature>
<keyword evidence="7" id="KW-0443">Lipid metabolism</keyword>
<dbReference type="InterPro" id="IPR029045">
    <property type="entry name" value="ClpP/crotonase-like_dom_sf"/>
</dbReference>
<reference evidence="13 14" key="1">
    <citation type="submission" date="2024-10" db="EMBL/GenBank/DDBJ databases">
        <title>The Natural Products Discovery Center: Release of the First 8490 Sequenced Strains for Exploring Actinobacteria Biosynthetic Diversity.</title>
        <authorList>
            <person name="Kalkreuter E."/>
            <person name="Kautsar S.A."/>
            <person name="Yang D."/>
            <person name="Bader C.D."/>
            <person name="Teijaro C.N."/>
            <person name="Fluegel L."/>
            <person name="Davis C.M."/>
            <person name="Simpson J.R."/>
            <person name="Lauterbach L."/>
            <person name="Steele A.D."/>
            <person name="Gui C."/>
            <person name="Meng S."/>
            <person name="Li G."/>
            <person name="Viehrig K."/>
            <person name="Ye F."/>
            <person name="Su P."/>
            <person name="Kiefer A.F."/>
            <person name="Nichols A."/>
            <person name="Cepeda A.J."/>
            <person name="Yan W."/>
            <person name="Fan B."/>
            <person name="Jiang Y."/>
            <person name="Adhikari A."/>
            <person name="Zheng C.-J."/>
            <person name="Schuster L."/>
            <person name="Cowan T.M."/>
            <person name="Smanski M.J."/>
            <person name="Chevrette M.G."/>
            <person name="De Carvalho L.P.S."/>
            <person name="Shen B."/>
        </authorList>
    </citation>
    <scope>NUCLEOTIDE SEQUENCE [LARGE SCALE GENOMIC DNA]</scope>
    <source>
        <strain evidence="13 14">NPDC049639</strain>
    </source>
</reference>
<evidence type="ECO:0000313" key="13">
    <source>
        <dbReference type="EMBL" id="MFI7586929.1"/>
    </source>
</evidence>
<protein>
    <submittedName>
        <fullName evidence="13">3-hydroxyacyl-CoA dehydrogenase NAD-binding domain-containing protein</fullName>
    </submittedName>
</protein>
<dbReference type="InterPro" id="IPR001753">
    <property type="entry name" value="Enoyl-CoA_hydra/iso"/>
</dbReference>
<sequence>MITWNQRENGVVVLTLDDPGASANTMSEAFVAALAATVDRLEAERDGIAGVVLTSAKKTFFAGGNLEELVRQGPDDRADVLAEVRRIAALLRRLERLGRPVVAAVNGTALGGGLELTLACHHRVVLDDDALRLGFPEVTLGLLPGAGGVVRSVRLLGLATALTELLLSGKRLRAGVALKLGLVDEVATDPEDLLAKAEKWIAENPDAAQPFDRPGYKVPGGTPSSPALAAMLPVFPATLVKQLKGAAYPAPRSIVAAAVEGLQVDVDTAFEIEHRYFVELACGQISSNMVQALWFDLNTVNSGARRPADVPQRPVTKAAVIGAGMMGGGIAHVLAEAGVPVVLKDVDAAAAQRAKDRTAAQLEREVARGRRASEGASAVLGRLTPTGDYADLAGCDLVIEAVFEDPSLKHDVFTALDGVVAPDALLASNTSTLPITGLAQSVSRPEDFIGLHFFSPVERMPLVEIIVGEKTGKVALARAYDVVRALGKTPIVVNDSRGFFTSRVFTTLVLEGAALLGEGMPPMSVERAALQVGFPAGPLTLMDEVSLSLMLAIAATEDGDVQERSGGRHPGFAVVEALAGHGGAGRRGKASGGGFFDWRPEGEGGKRVWPGLSDLYPEDPGAVPIGQAAERMLTVMAVESTRCLAEGVVLSVEDANVGSILGIGFPAMYGGALQYIEQYQGPSGRGVPAFVAHADALADAHGERFRPPRMLRELTSLRETPPS</sequence>
<evidence type="ECO:0000256" key="2">
    <source>
        <dbReference type="ARBA" id="ARBA00007005"/>
    </source>
</evidence>
<evidence type="ECO:0000256" key="6">
    <source>
        <dbReference type="ARBA" id="ARBA00023027"/>
    </source>
</evidence>
<dbReference type="PANTHER" id="PTHR43612:SF3">
    <property type="entry name" value="TRIFUNCTIONAL ENZYME SUBUNIT ALPHA, MITOCHONDRIAL"/>
    <property type="match status" value="1"/>
</dbReference>
<comment type="similarity">
    <text evidence="2">In the central section; belongs to the 3-hydroxyacyl-CoA dehydrogenase family.</text>
</comment>
<evidence type="ECO:0000256" key="10">
    <source>
        <dbReference type="ARBA" id="ARBA00049556"/>
    </source>
</evidence>
<organism evidence="13 14">
    <name type="scientific">Spongisporangium articulatum</name>
    <dbReference type="NCBI Taxonomy" id="3362603"/>
    <lineage>
        <taxon>Bacteria</taxon>
        <taxon>Bacillati</taxon>
        <taxon>Actinomycetota</taxon>
        <taxon>Actinomycetes</taxon>
        <taxon>Kineosporiales</taxon>
        <taxon>Kineosporiaceae</taxon>
        <taxon>Spongisporangium</taxon>
    </lineage>
</organism>
<dbReference type="InterPro" id="IPR050136">
    <property type="entry name" value="FA_oxidation_alpha_subunit"/>
</dbReference>
<dbReference type="InterPro" id="IPR006176">
    <property type="entry name" value="3-OHacyl-CoA_DH_NAD-bd"/>
</dbReference>
<dbReference type="Pfam" id="PF00725">
    <property type="entry name" value="3HCDH"/>
    <property type="match status" value="1"/>
</dbReference>
<evidence type="ECO:0000256" key="7">
    <source>
        <dbReference type="ARBA" id="ARBA00023098"/>
    </source>
</evidence>
<keyword evidence="4" id="KW-0442">Lipid degradation</keyword>
<dbReference type="InterPro" id="IPR006108">
    <property type="entry name" value="3HC_DH_C"/>
</dbReference>
<dbReference type="InterPro" id="IPR008927">
    <property type="entry name" value="6-PGluconate_DH-like_C_sf"/>
</dbReference>
<dbReference type="SUPFAM" id="SSF52096">
    <property type="entry name" value="ClpP/crotonase"/>
    <property type="match status" value="1"/>
</dbReference>
<dbReference type="InterPro" id="IPR036291">
    <property type="entry name" value="NAD(P)-bd_dom_sf"/>
</dbReference>
<keyword evidence="6" id="KW-0520">NAD</keyword>
<proteinExistence type="inferred from homology"/>
<accession>A0ABW8AKN3</accession>
<evidence type="ECO:0000256" key="4">
    <source>
        <dbReference type="ARBA" id="ARBA00022963"/>
    </source>
</evidence>
<dbReference type="Gene3D" id="3.40.50.720">
    <property type="entry name" value="NAD(P)-binding Rossmann-like Domain"/>
    <property type="match status" value="1"/>
</dbReference>
<comment type="pathway">
    <text evidence="1">Lipid metabolism; fatty acid beta-oxidation.</text>
</comment>
<keyword evidence="8" id="KW-0456">Lyase</keyword>
<keyword evidence="14" id="KW-1185">Reference proteome</keyword>
<dbReference type="Pfam" id="PF02737">
    <property type="entry name" value="3HCDH_N"/>
    <property type="match status" value="1"/>
</dbReference>
<dbReference type="SUPFAM" id="SSF51735">
    <property type="entry name" value="NAD(P)-binding Rossmann-fold domains"/>
    <property type="match status" value="1"/>
</dbReference>
<evidence type="ECO:0000313" key="14">
    <source>
        <dbReference type="Proteomes" id="UP001612915"/>
    </source>
</evidence>
<dbReference type="CDD" id="cd06558">
    <property type="entry name" value="crotonase-like"/>
    <property type="match status" value="1"/>
</dbReference>
<evidence type="ECO:0000259" key="11">
    <source>
        <dbReference type="Pfam" id="PF00725"/>
    </source>
</evidence>
<dbReference type="Gene3D" id="1.10.1040.50">
    <property type="match status" value="1"/>
</dbReference>
<keyword evidence="3" id="KW-0276">Fatty acid metabolism</keyword>
<evidence type="ECO:0000256" key="1">
    <source>
        <dbReference type="ARBA" id="ARBA00005005"/>
    </source>
</evidence>
<dbReference type="SUPFAM" id="SSF48179">
    <property type="entry name" value="6-phosphogluconate dehydrogenase C-terminal domain-like"/>
    <property type="match status" value="2"/>
</dbReference>
<dbReference type="Gene3D" id="3.90.226.10">
    <property type="entry name" value="2-enoyl-CoA Hydratase, Chain A, domain 1"/>
    <property type="match status" value="1"/>
</dbReference>
<dbReference type="RefSeq" id="WP_398277595.1">
    <property type="nucleotide sequence ID" value="NZ_JBITLV010000002.1"/>
</dbReference>
<dbReference type="EMBL" id="JBITLV010000002">
    <property type="protein sequence ID" value="MFI7586929.1"/>
    <property type="molecule type" value="Genomic_DNA"/>
</dbReference>
<name>A0ABW8AKN3_9ACTN</name>
<evidence type="ECO:0000256" key="3">
    <source>
        <dbReference type="ARBA" id="ARBA00022832"/>
    </source>
</evidence>